<evidence type="ECO:0008006" key="7">
    <source>
        <dbReference type="Google" id="ProtNLM"/>
    </source>
</evidence>
<dbReference type="InterPro" id="IPR029026">
    <property type="entry name" value="tRNA_m1G_MTases_N"/>
</dbReference>
<feature type="domain" description="TARBP1" evidence="4">
    <location>
        <begin position="253"/>
        <end position="373"/>
    </location>
</feature>
<evidence type="ECO:0000256" key="2">
    <source>
        <dbReference type="ARBA" id="ARBA00022679"/>
    </source>
</evidence>
<dbReference type="Proteomes" id="UP001206595">
    <property type="component" value="Unassembled WGS sequence"/>
</dbReference>
<dbReference type="PANTHER" id="PTHR12029">
    <property type="entry name" value="RNA METHYLTRANSFERASE"/>
    <property type="match status" value="1"/>
</dbReference>
<dbReference type="GeneID" id="75910845"/>
<dbReference type="Pfam" id="PF25050">
    <property type="entry name" value="TARBP1"/>
    <property type="match status" value="1"/>
</dbReference>
<dbReference type="InterPro" id="IPR001537">
    <property type="entry name" value="SpoU_MeTrfase"/>
</dbReference>
<dbReference type="EMBL" id="MU620894">
    <property type="protein sequence ID" value="KAI8583822.1"/>
    <property type="molecule type" value="Genomic_DNA"/>
</dbReference>
<evidence type="ECO:0000256" key="1">
    <source>
        <dbReference type="ARBA" id="ARBA00022603"/>
    </source>
</evidence>
<proteinExistence type="predicted"/>
<dbReference type="RefSeq" id="XP_051448826.1">
    <property type="nucleotide sequence ID" value="XM_051585497.1"/>
</dbReference>
<dbReference type="InterPro" id="IPR044748">
    <property type="entry name" value="Trm3/TARBP1_C"/>
</dbReference>
<dbReference type="SUPFAM" id="SSF48371">
    <property type="entry name" value="ARM repeat"/>
    <property type="match status" value="1"/>
</dbReference>
<protein>
    <recommendedName>
        <fullName evidence="7">tRNA/rRNA methyltransferase SpoU type domain-containing protein</fullName>
    </recommendedName>
</protein>
<keyword evidence="2" id="KW-0808">Transferase</keyword>
<dbReference type="InterPro" id="IPR016024">
    <property type="entry name" value="ARM-type_fold"/>
</dbReference>
<dbReference type="InterPro" id="IPR029028">
    <property type="entry name" value="Alpha/beta_knot_MTases"/>
</dbReference>
<comment type="caution">
    <text evidence="5">The sequence shown here is derived from an EMBL/GenBank/DDBJ whole genome shotgun (WGS) entry which is preliminary data.</text>
</comment>
<evidence type="ECO:0000313" key="5">
    <source>
        <dbReference type="EMBL" id="KAI8583822.1"/>
    </source>
</evidence>
<dbReference type="InterPro" id="IPR056921">
    <property type="entry name" value="TARBP1_dom"/>
</dbReference>
<reference evidence="5" key="2">
    <citation type="journal article" date="2022" name="Proc. Natl. Acad. Sci. U.S.A.">
        <title>Diploid-dominant life cycles characterize the early evolution of Fungi.</title>
        <authorList>
            <person name="Amses K.R."/>
            <person name="Simmons D.R."/>
            <person name="Longcore J.E."/>
            <person name="Mondo S.J."/>
            <person name="Seto K."/>
            <person name="Jeronimo G.H."/>
            <person name="Bonds A.E."/>
            <person name="Quandt C.A."/>
            <person name="Davis W.J."/>
            <person name="Chang Y."/>
            <person name="Federici B.A."/>
            <person name="Kuo A."/>
            <person name="LaButti K."/>
            <person name="Pangilinan J."/>
            <person name="Andreopoulos W."/>
            <person name="Tritt A."/>
            <person name="Riley R."/>
            <person name="Hundley H."/>
            <person name="Johnson J."/>
            <person name="Lipzen A."/>
            <person name="Barry K."/>
            <person name="Lang B.F."/>
            <person name="Cuomo C.A."/>
            <person name="Buchler N.E."/>
            <person name="Grigoriev I.V."/>
            <person name="Spatafora J.W."/>
            <person name="Stajich J.E."/>
            <person name="James T.Y."/>
        </authorList>
    </citation>
    <scope>NUCLEOTIDE SEQUENCE</scope>
    <source>
        <strain evidence="5">AG</strain>
    </source>
</reference>
<keyword evidence="1" id="KW-0489">Methyltransferase</keyword>
<evidence type="ECO:0000313" key="6">
    <source>
        <dbReference type="Proteomes" id="UP001206595"/>
    </source>
</evidence>
<evidence type="ECO:0000259" key="4">
    <source>
        <dbReference type="Pfam" id="PF25050"/>
    </source>
</evidence>
<dbReference type="Pfam" id="PF00588">
    <property type="entry name" value="SpoU_methylase"/>
    <property type="match status" value="1"/>
</dbReference>
<dbReference type="PANTHER" id="PTHR12029:SF11">
    <property type="entry name" value="METHYLTRANSFERASE TARBP1-RELATED"/>
    <property type="match status" value="1"/>
</dbReference>
<dbReference type="CDD" id="cd18091">
    <property type="entry name" value="SpoU-like_TRM3-like"/>
    <property type="match status" value="1"/>
</dbReference>
<dbReference type="GO" id="GO:0003723">
    <property type="term" value="F:RNA binding"/>
    <property type="evidence" value="ECO:0007669"/>
    <property type="project" value="InterPro"/>
</dbReference>
<dbReference type="SUPFAM" id="SSF75217">
    <property type="entry name" value="alpha/beta knot"/>
    <property type="match status" value="1"/>
</dbReference>
<dbReference type="FunFam" id="3.40.1280.10:FF:000022">
    <property type="entry name" value="Trm3p"/>
    <property type="match status" value="1"/>
</dbReference>
<dbReference type="GO" id="GO:0016423">
    <property type="term" value="F:tRNA (guanine) methyltransferase activity"/>
    <property type="evidence" value="ECO:0007669"/>
    <property type="project" value="InterPro"/>
</dbReference>
<name>A0AAD5EI25_UMBRA</name>
<keyword evidence="6" id="KW-1185">Reference proteome</keyword>
<gene>
    <name evidence="5" type="ORF">K450DRAFT_220139</name>
</gene>
<dbReference type="GO" id="GO:0030488">
    <property type="term" value="P:tRNA methylation"/>
    <property type="evidence" value="ECO:0007669"/>
    <property type="project" value="InterPro"/>
</dbReference>
<dbReference type="InterPro" id="IPR045330">
    <property type="entry name" value="TRM3/TARBP1"/>
</dbReference>
<evidence type="ECO:0000259" key="3">
    <source>
        <dbReference type="Pfam" id="PF00588"/>
    </source>
</evidence>
<feature type="domain" description="tRNA/rRNA methyltransferase SpoU type" evidence="3">
    <location>
        <begin position="1389"/>
        <end position="1531"/>
    </location>
</feature>
<reference evidence="5" key="1">
    <citation type="submission" date="2021-06" db="EMBL/GenBank/DDBJ databases">
        <authorList>
            <consortium name="DOE Joint Genome Institute"/>
            <person name="Mondo S.J."/>
            <person name="Amses K.R."/>
            <person name="Simmons D.R."/>
            <person name="Longcore J.E."/>
            <person name="Seto K."/>
            <person name="Alves G.H."/>
            <person name="Bonds A.E."/>
            <person name="Quandt C.A."/>
            <person name="Davis W.J."/>
            <person name="Chang Y."/>
            <person name="Letcher P.M."/>
            <person name="Powell M.J."/>
            <person name="Kuo A."/>
            <person name="Labutti K."/>
            <person name="Pangilinan J."/>
            <person name="Andreopoulos W."/>
            <person name="Tritt A."/>
            <person name="Riley R."/>
            <person name="Hundley H."/>
            <person name="Johnson J."/>
            <person name="Lipzen A."/>
            <person name="Barry K."/>
            <person name="Berbee M.L."/>
            <person name="Buchler N.E."/>
            <person name="Grigoriev I.V."/>
            <person name="Spatafora J.W."/>
            <person name="Stajich J.E."/>
            <person name="James T.Y."/>
        </authorList>
    </citation>
    <scope>NUCLEOTIDE SEQUENCE</scope>
    <source>
        <strain evidence="5">AG</strain>
    </source>
</reference>
<accession>A0AAD5EI25</accession>
<dbReference type="Gene3D" id="3.40.1280.10">
    <property type="match status" value="1"/>
</dbReference>
<organism evidence="5 6">
    <name type="scientific">Umbelopsis ramanniana AG</name>
    <dbReference type="NCBI Taxonomy" id="1314678"/>
    <lineage>
        <taxon>Eukaryota</taxon>
        <taxon>Fungi</taxon>
        <taxon>Fungi incertae sedis</taxon>
        <taxon>Mucoromycota</taxon>
        <taxon>Mucoromycotina</taxon>
        <taxon>Umbelopsidomycetes</taxon>
        <taxon>Umbelopsidales</taxon>
        <taxon>Umbelopsidaceae</taxon>
        <taxon>Umbelopsis</taxon>
    </lineage>
</organism>
<sequence length="1540" mass="175814">MAADFTAGPLYSLLSSVDHEQRVLYNSQLKVQYDKCDSESERFGILKLLLPTVTAVEDKSVVEETLKPIVLESFQVDSMISTESIALIVSTLAERIASALDKDETDFSIDLLQLLLCELVTAMQTEVDLVELDPVDFIDAQLGDIAEWKAIKAQATRDSLPDQLDLECCLDTLNQVLHYVQNDNVWIDVIGLVAISLISCTDATLRTKAVNDVISSLYYRQENASKKAKICQMLWERTCGIFFLPATNLLRSEVYGLTARFFDSYFELDDDTGLPMLDLRLKDQFWQLIQAGLKSKDSTARKYGVYIFKRVIDLTTKITTPNNIEWTHYFKWEDDKSQAYQNLYEDFFLLYDIMHENVLHLVDPILPRFELLLFSSDPAIDPSWWTLLLYRGFQNEAMSVRKRILEYVFGFETKQSLLAVARQYDFLFGVFFAAIDATSLYTVSTLGAMVSPTGEMLRGFIRKLIEAVEDAEEKVTLIQQLIHHVAFVMTSFVAMMYVTEALTDVAPCKAFGPEELKSVRVLIDKNMNFQKQNAKVWMRRLCMQAVFQLSNVSALAFVDLAKTINSLVNRYPMVVDSTEFTFMKSWIEQYETEHNDKAVAQLAKKTKDFVDEPISESDSLESIQNEANIISRVAMFSPESSGQFAPLIERLQELVQQEDCDNNCLAKVVVLLLTSWSDYDALHGGDGAGYIGLTSEVCVKLIQKMELLYLEGDVDAVVAQTYGPFYAKFTEYLLKSDILTTTFRSDLLVKYVQSSKTKIKNSSEKTFDKETSKMNYLLMAGMSFTIAKEFKLQGLFTDVTELAATAASSRLKRTPDFQSFGKTWGSLVDVFISRKWNCITAMMEYLQMDDQAALEAIDAQDLYDHAVDELEVASESCVIPIMKCIQLLVALPFEKSLEMIQPCVDHALEMINASSSQSNTFPKITAAVIDMIFQEELLAKPELNEDDGPIKKAFHKIFDWGDLRPYIVTQMASNYYRYWSKMSDTSMASLQQYKSEFIQLLMYGPIRYRDDQKMDGALLLKSTALEEINETEGTAELSFSFNDYVVRVQMNILLMKLKDTDESHCQFAEGVLVELLTFISSEKYTHLFVYVNQIEHRCKLRMVCAIMLLLKFINENNVEKYIKLFFESLKKETMVSIRSYLEWAMVRMLSKFPSHFSFIYAELQNANPKAHVMISLITVTMFVGQGISSQELPAYIDKTLAYLLPWLTSNHHTIRLIAQCALRRIWLRYKSNKASDSTCESILDANQRTLETLHDFLESNADAVRFREKLEESYYFREFDAEKDFNLDFIFRQVPTIFNVSDSERIGMRAFLKVDPQVADLFPLINLERTAIKASAGSLEELLANDPAPVENKDDASFQKKIMPWEMMLESDIDLTKNLVRHNRRRNDLIVVASLIDRLPNLAGLCRTCEIFNAGLLTVHNLKIKDDQNFLGISVSSEKWMPMKEVTEPDVAAFLTEKKAEGYLLCGLEQTTTSTPLQEFDFPRKCVLLLGKEKEGIPAHLLQMLDHTIEIPQFGITRSLNVHVSASICIYEYTKRQLTG</sequence>